<gene>
    <name evidence="2" type="ORF">TCDM_11582</name>
</gene>
<feature type="compositionally biased region" description="Basic and acidic residues" evidence="1">
    <location>
        <begin position="33"/>
        <end position="57"/>
    </location>
</feature>
<proteinExistence type="predicted"/>
<evidence type="ECO:0000313" key="3">
    <source>
        <dbReference type="Proteomes" id="UP000017861"/>
    </source>
</evidence>
<dbReference type="Proteomes" id="UP000017861">
    <property type="component" value="Unassembled WGS sequence"/>
</dbReference>
<organism evidence="2 3">
    <name type="scientific">Trypanosoma cruzi Dm28c</name>
    <dbReference type="NCBI Taxonomy" id="1416333"/>
    <lineage>
        <taxon>Eukaryota</taxon>
        <taxon>Discoba</taxon>
        <taxon>Euglenozoa</taxon>
        <taxon>Kinetoplastea</taxon>
        <taxon>Metakinetoplastina</taxon>
        <taxon>Trypanosomatida</taxon>
        <taxon>Trypanosomatidae</taxon>
        <taxon>Trypanosoma</taxon>
        <taxon>Schizotrypanum</taxon>
    </lineage>
</organism>
<evidence type="ECO:0000313" key="2">
    <source>
        <dbReference type="EMBL" id="ESS60862.1"/>
    </source>
</evidence>
<accession>V5B4F0</accession>
<reference evidence="2 3" key="1">
    <citation type="journal article" date="2014" name="Genome Announc.">
        <title>Trypanosoma cruzi Clone Dm28c Draft Genome Sequence.</title>
        <authorList>
            <person name="Grisard E.C."/>
            <person name="Teixeira S.M."/>
            <person name="de Almeida L.G."/>
            <person name="Stoco P.H."/>
            <person name="Gerber A.L."/>
            <person name="Talavera-Lopez C."/>
            <person name="Lima O.C."/>
            <person name="Andersson B."/>
            <person name="de Vasconcelos A.T."/>
        </authorList>
    </citation>
    <scope>NUCLEOTIDE SEQUENCE [LARGE SCALE GENOMIC DNA]</scope>
    <source>
        <strain evidence="2 3">Dm28c</strain>
    </source>
</reference>
<comment type="caution">
    <text evidence="2">The sequence shown here is derived from an EMBL/GenBank/DDBJ whole genome shotgun (WGS) entry which is preliminary data.</text>
</comment>
<dbReference type="VEuPathDB" id="TriTrypDB:TCDM_11582"/>
<feature type="compositionally biased region" description="Polar residues" evidence="1">
    <location>
        <begin position="69"/>
        <end position="78"/>
    </location>
</feature>
<dbReference type="EMBL" id="AYLP01000381">
    <property type="protein sequence ID" value="ESS60862.1"/>
    <property type="molecule type" value="Genomic_DNA"/>
</dbReference>
<sequence>MTDRQAEGEMNGCRQETLTINMASEHAATPRRSTGEKGEREKKQEAAQHTEETNDRREKHRHGPHTGRQLHTSPQTHTIAVLPVREREDSVLHKTNAHTASIHPEWKMRRDTAPSSPPVQSHGQRDTATARCQQYRTRNKKSPKEPHAEADPHPSMTRRLAPRGHTECTVSSIELTRPSR</sequence>
<dbReference type="AlphaFoldDB" id="V5B4F0"/>
<protein>
    <submittedName>
        <fullName evidence="2">Uncharacterized protein</fullName>
    </submittedName>
</protein>
<feature type="region of interest" description="Disordered" evidence="1">
    <location>
        <begin position="1"/>
        <end position="180"/>
    </location>
</feature>
<feature type="compositionally biased region" description="Basic and acidic residues" evidence="1">
    <location>
        <begin position="142"/>
        <end position="152"/>
    </location>
</feature>
<name>V5B4F0_TRYCR</name>
<feature type="compositionally biased region" description="Polar residues" evidence="1">
    <location>
        <begin position="118"/>
        <end position="136"/>
    </location>
</feature>
<evidence type="ECO:0000256" key="1">
    <source>
        <dbReference type="SAM" id="MobiDB-lite"/>
    </source>
</evidence>